<proteinExistence type="predicted"/>
<reference evidence="1" key="1">
    <citation type="journal article" date="2013" name="Microbiol. Immunol.">
        <title>A novel comprehensive analysis method for Staphylococcus aureus pathogenicity islands.</title>
        <authorList>
            <person name="Sato'o Y."/>
            <person name="Omoe K."/>
            <person name="Ono H.K."/>
            <person name="Nakane A."/>
            <person name="Hu D.-L."/>
        </authorList>
    </citation>
    <scope>NUCLEOTIDE SEQUENCE</scope>
    <source>
        <strain evidence="1">J11</strain>
    </source>
</reference>
<organism evidence="1">
    <name type="scientific">Staphylococcus aureus</name>
    <dbReference type="NCBI Taxonomy" id="1280"/>
    <lineage>
        <taxon>Bacteria</taxon>
        <taxon>Bacillati</taxon>
        <taxon>Bacillota</taxon>
        <taxon>Bacilli</taxon>
        <taxon>Bacillales</taxon>
        <taxon>Staphylococcaceae</taxon>
        <taxon>Staphylococcus</taxon>
    </lineage>
</organism>
<dbReference type="AlphaFoldDB" id="K7ZLR3"/>
<accession>K7ZLR3</accession>
<sequence>MLFSYIIFLFCRFKYIMYKTTHERGMGKMSNTENENEYINNKESIIQKFLNNSQTIKIELYLLRRLKNKDKEYEALELTIKEDVNDFLKEVLNSNLYNLSDENEFTVSPYNDEFHINDSLASIKLNENDQLNESFKKMKNSFSKGSLTLKNAKFQAIKLVDQTNGKSCYVFYYQGIKKAASNKKFSFITTENYKLIDTDLIKIGGFLDFIIDENEVLYIHAPRPFEWAFNYEDHINKKRDENIVKILQKDIFLSEESEKFLKKKRVNILDQDL</sequence>
<protein>
    <submittedName>
        <fullName evidence="1">Uncharacterized protein</fullName>
    </submittedName>
</protein>
<evidence type="ECO:0000313" key="1">
    <source>
        <dbReference type="EMBL" id="BAM66878.1"/>
    </source>
</evidence>
<dbReference type="EMBL" id="AB704541">
    <property type="protein sequence ID" value="BAM66878.1"/>
    <property type="molecule type" value="Genomic_DNA"/>
</dbReference>
<name>K7ZLR3_STAAU</name>